<comment type="caution">
    <text evidence="1">The sequence shown here is derived from an EMBL/GenBank/DDBJ whole genome shotgun (WGS) entry which is preliminary data.</text>
</comment>
<organism evidence="1 2">
    <name type="scientific">Naganishia cerealis</name>
    <dbReference type="NCBI Taxonomy" id="610337"/>
    <lineage>
        <taxon>Eukaryota</taxon>
        <taxon>Fungi</taxon>
        <taxon>Dikarya</taxon>
        <taxon>Basidiomycota</taxon>
        <taxon>Agaricomycotina</taxon>
        <taxon>Tremellomycetes</taxon>
        <taxon>Filobasidiales</taxon>
        <taxon>Filobasidiaceae</taxon>
        <taxon>Naganishia</taxon>
    </lineage>
</organism>
<sequence>MESIKQTAQQVAEAIGAETNPNAPSNSGEMPGPSAYPIHSQRDEGKTVGIQAEMGKDPITLKQEGDNGYELYKAANKLTGKKAIVTGGDSGIGRAAAVMFAMEGADVAIVYLPEEETDAKDTERLILKNGRECILIPQDIRDEQGCNRIIETVVQRWGRVDILVNNASVMYDTPSITDITTEQFDRTMKTNIYGTFFLTRAAVPHMSKGSSIIVTASQVAYAGPPSLLDYSMTKGAQVSMVRSLSNQLLSKGIRVNAVAPGPVWTPLQEAAMDKDTLKQWHQSPAPIGRIGMPSELGPAYVFLASSDGSFISGQTIHVNGGAIVNG</sequence>
<protein>
    <submittedName>
        <fullName evidence="1">Uncharacterized protein</fullName>
    </submittedName>
</protein>
<name>A0ACC2V656_9TREE</name>
<accession>A0ACC2V656</accession>
<dbReference type="EMBL" id="JASBWR010000115">
    <property type="protein sequence ID" value="KAJ9094136.1"/>
    <property type="molecule type" value="Genomic_DNA"/>
</dbReference>
<evidence type="ECO:0000313" key="2">
    <source>
        <dbReference type="Proteomes" id="UP001241377"/>
    </source>
</evidence>
<dbReference type="Proteomes" id="UP001241377">
    <property type="component" value="Unassembled WGS sequence"/>
</dbReference>
<proteinExistence type="predicted"/>
<keyword evidence="2" id="KW-1185">Reference proteome</keyword>
<gene>
    <name evidence="1" type="ORF">QFC19_008088</name>
</gene>
<reference evidence="1" key="1">
    <citation type="submission" date="2023-04" db="EMBL/GenBank/DDBJ databases">
        <title>Draft Genome sequencing of Naganishia species isolated from polar environments using Oxford Nanopore Technology.</title>
        <authorList>
            <person name="Leo P."/>
            <person name="Venkateswaran K."/>
        </authorList>
    </citation>
    <scope>NUCLEOTIDE SEQUENCE</scope>
    <source>
        <strain evidence="1">MNA-CCFEE 5261</strain>
    </source>
</reference>
<evidence type="ECO:0000313" key="1">
    <source>
        <dbReference type="EMBL" id="KAJ9094136.1"/>
    </source>
</evidence>